<keyword evidence="2" id="KW-0342">GTP-binding</keyword>
<dbReference type="InterPro" id="IPR027417">
    <property type="entry name" value="P-loop_NTPase"/>
</dbReference>
<dbReference type="InterPro" id="IPR006689">
    <property type="entry name" value="Small_GTPase_ARF/SAR"/>
</dbReference>
<keyword evidence="1" id="KW-0547">Nucleotide-binding</keyword>
<dbReference type="PANTHER" id="PTHR42708:SF1">
    <property type="entry name" value="GLIDING MOTILITY PROTEIN MGLA"/>
    <property type="match status" value="1"/>
</dbReference>
<protein>
    <submittedName>
        <fullName evidence="3">GTPase domain-containing protein</fullName>
    </submittedName>
</protein>
<reference evidence="3 4" key="1">
    <citation type="submission" date="2020-08" db="EMBL/GenBank/DDBJ databases">
        <title>Bridging the membrane lipid divide: bacteria of the FCB group superphylum have the potential to synthesize archaeal ether lipids.</title>
        <authorList>
            <person name="Villanueva L."/>
            <person name="Von Meijenfeldt F.A.B."/>
            <person name="Westbye A.B."/>
            <person name="Yadav S."/>
            <person name="Hopmans E.C."/>
            <person name="Dutilh B.E."/>
            <person name="Sinninghe Damste J.S."/>
        </authorList>
    </citation>
    <scope>NUCLEOTIDE SEQUENCE [LARGE SCALE GENOMIC DNA]</scope>
    <source>
        <strain evidence="3">NIOZ-UU30</strain>
    </source>
</reference>
<dbReference type="AlphaFoldDB" id="A0A8J6NSE3"/>
<evidence type="ECO:0000313" key="3">
    <source>
        <dbReference type="EMBL" id="MBC8361525.1"/>
    </source>
</evidence>
<dbReference type="CDD" id="cd00882">
    <property type="entry name" value="Ras_like_GTPase"/>
    <property type="match status" value="1"/>
</dbReference>
<dbReference type="GO" id="GO:0005525">
    <property type="term" value="F:GTP binding"/>
    <property type="evidence" value="ECO:0007669"/>
    <property type="project" value="UniProtKB-KW"/>
</dbReference>
<name>A0A8J6NSE3_9BACT</name>
<evidence type="ECO:0000313" key="4">
    <source>
        <dbReference type="Proteomes" id="UP000603434"/>
    </source>
</evidence>
<dbReference type="GO" id="GO:0003924">
    <property type="term" value="F:GTPase activity"/>
    <property type="evidence" value="ECO:0007669"/>
    <property type="project" value="InterPro"/>
</dbReference>
<accession>A0A8J6NSE3</accession>
<organism evidence="3 4">
    <name type="scientific">Candidatus Desulfatibia profunda</name>
    <dbReference type="NCBI Taxonomy" id="2841695"/>
    <lineage>
        <taxon>Bacteria</taxon>
        <taxon>Pseudomonadati</taxon>
        <taxon>Thermodesulfobacteriota</taxon>
        <taxon>Desulfobacteria</taxon>
        <taxon>Desulfobacterales</taxon>
        <taxon>Desulfobacterales incertae sedis</taxon>
        <taxon>Candidatus Desulfatibia</taxon>
    </lineage>
</organism>
<dbReference type="Gene3D" id="3.40.50.300">
    <property type="entry name" value="P-loop containing nucleotide triphosphate hydrolases"/>
    <property type="match status" value="1"/>
</dbReference>
<proteinExistence type="predicted"/>
<dbReference type="PANTHER" id="PTHR42708">
    <property type="entry name" value="ATP/GTP-BINDING PROTEIN-RELATED"/>
    <property type="match status" value="1"/>
</dbReference>
<dbReference type="SUPFAM" id="SSF52540">
    <property type="entry name" value="P-loop containing nucleoside triphosphate hydrolases"/>
    <property type="match status" value="1"/>
</dbReference>
<dbReference type="Pfam" id="PF00025">
    <property type="entry name" value="Arf"/>
    <property type="match status" value="1"/>
</dbReference>
<dbReference type="InterPro" id="IPR052705">
    <property type="entry name" value="Gliding_Motility_GTPase"/>
</dbReference>
<evidence type="ECO:0000256" key="2">
    <source>
        <dbReference type="ARBA" id="ARBA00023134"/>
    </source>
</evidence>
<sequence length="203" mass="23034">MAIFNLKKREIECKIVYYGPGRCGKTTNLEYIFKTYKKQIEGEMVSVNTEGDRTLFFDFLPIGLGKIKGCEVRVQLYTVPGQVQYSSTRKLVLRGVDGVIFVADSLEVRREKNMISLKDLQQNLKEYGISILKIPLILQYNKRDLAEQGFPLMSIEQMEKDLNRQLKVSSFPGSAFTGQGVGATLKECLKLTLKSLQKEMMTG</sequence>
<comment type="caution">
    <text evidence="3">The sequence shown here is derived from an EMBL/GenBank/DDBJ whole genome shotgun (WGS) entry which is preliminary data.</text>
</comment>
<evidence type="ECO:0000256" key="1">
    <source>
        <dbReference type="ARBA" id="ARBA00022741"/>
    </source>
</evidence>
<gene>
    <name evidence="3" type="ORF">H8E23_09015</name>
</gene>
<dbReference type="Proteomes" id="UP000603434">
    <property type="component" value="Unassembled WGS sequence"/>
</dbReference>
<dbReference type="EMBL" id="JACNJH010000135">
    <property type="protein sequence ID" value="MBC8361525.1"/>
    <property type="molecule type" value="Genomic_DNA"/>
</dbReference>